<dbReference type="RefSeq" id="WP_125463037.1">
    <property type="nucleotide sequence ID" value="NZ_CP034337.1"/>
</dbReference>
<proteinExistence type="predicted"/>
<dbReference type="Pfam" id="PF02368">
    <property type="entry name" value="Big_2"/>
    <property type="match status" value="1"/>
</dbReference>
<dbReference type="SUPFAM" id="SSF49373">
    <property type="entry name" value="Invasin/intimin cell-adhesion fragments"/>
    <property type="match status" value="1"/>
</dbReference>
<dbReference type="Proteomes" id="UP000272622">
    <property type="component" value="Chromosome"/>
</dbReference>
<dbReference type="InterPro" id="IPR003343">
    <property type="entry name" value="Big_2"/>
</dbReference>
<evidence type="ECO:0000259" key="1">
    <source>
        <dbReference type="Pfam" id="PF02368"/>
    </source>
</evidence>
<dbReference type="EMBL" id="CP034337">
    <property type="protein sequence ID" value="AZL72821.1"/>
    <property type="molecule type" value="Genomic_DNA"/>
</dbReference>
<sequence length="320" mass="34180">MNVEWIRRLWLWLTSTTLPSPSGPRALLAPEVVEANGDKLDPRDVPATGATVRLPVWIGMAYRDRVELTVSEYTDYTVVNQGMVDRGEPPVFYDVPKALFVAAAGATLDVACQVNFYAGGQDTAVLTLIVSGGFDQAAQLDLTGSGYISIARHPPPTVPEQARMRRAADWGRAPYTYASSDADIAQVDANGEVTALANGTCRITATDSSAQTQSYSLTISGMRVVHFLSASCDWAGMQAACTQAGLAQVTRDDFKALWQGYYPQTGPVASFAGWLNYSFWAADSLGAGTAWAYDLNGTDVNGNASSHDTDTMLQAVGLAS</sequence>
<evidence type="ECO:0000313" key="3">
    <source>
        <dbReference type="Proteomes" id="UP000272622"/>
    </source>
</evidence>
<name>A0ABN5TFP5_9PSED</name>
<accession>A0ABN5TFP5</accession>
<organism evidence="2 3">
    <name type="scientific">Pseudomonas oryziphila</name>
    <dbReference type="NCBI Taxonomy" id="2894079"/>
    <lineage>
        <taxon>Bacteria</taxon>
        <taxon>Pseudomonadati</taxon>
        <taxon>Pseudomonadota</taxon>
        <taxon>Gammaproteobacteria</taxon>
        <taxon>Pseudomonadales</taxon>
        <taxon>Pseudomonadaceae</taxon>
        <taxon>Pseudomonas</taxon>
    </lineage>
</organism>
<dbReference type="Gene3D" id="2.60.40.1080">
    <property type="match status" value="1"/>
</dbReference>
<keyword evidence="3" id="KW-1185">Reference proteome</keyword>
<protein>
    <recommendedName>
        <fullName evidence="1">BIG2 domain-containing protein</fullName>
    </recommendedName>
</protein>
<gene>
    <name evidence="2" type="ORF">EI693_06825</name>
</gene>
<feature type="domain" description="BIG2" evidence="1">
    <location>
        <begin position="176"/>
        <end position="212"/>
    </location>
</feature>
<dbReference type="InterPro" id="IPR008964">
    <property type="entry name" value="Invasin/intimin_cell_adhesion"/>
</dbReference>
<reference evidence="2 3" key="1">
    <citation type="submission" date="2018-12" db="EMBL/GenBank/DDBJ databases">
        <authorList>
            <person name="Li S."/>
            <person name="Yang R."/>
            <person name="Chen G."/>
            <person name="Zou L."/>
            <person name="Zhang C."/>
            <person name="Chen Y."/>
            <person name="Liu Z."/>
            <person name="Li Y."/>
            <person name="Yan Y."/>
            <person name="Huang M."/>
            <person name="Chen T."/>
        </authorList>
    </citation>
    <scope>NUCLEOTIDE SEQUENCE [LARGE SCALE GENOMIC DNA]</scope>
    <source>
        <strain evidence="2 3">2014</strain>
    </source>
</reference>
<evidence type="ECO:0000313" key="2">
    <source>
        <dbReference type="EMBL" id="AZL72821.1"/>
    </source>
</evidence>